<proteinExistence type="predicted"/>
<dbReference type="Pfam" id="PF03564">
    <property type="entry name" value="DUF1759"/>
    <property type="match status" value="1"/>
</dbReference>
<evidence type="ECO:0000313" key="1">
    <source>
        <dbReference type="EMBL" id="KYN50730.1"/>
    </source>
</evidence>
<dbReference type="EMBL" id="LKEZ01012044">
    <property type="protein sequence ID" value="KYN50730.1"/>
    <property type="molecule type" value="Genomic_DNA"/>
</dbReference>
<evidence type="ECO:0000313" key="2">
    <source>
        <dbReference type="Proteomes" id="UP000078541"/>
    </source>
</evidence>
<accession>A0A151K3N3</accession>
<name>A0A151K3N3_9HYME</name>
<keyword evidence="2" id="KW-1185">Reference proteome</keyword>
<reference evidence="1 2" key="1">
    <citation type="submission" date="2016-03" db="EMBL/GenBank/DDBJ databases">
        <title>Trachymyrmex septentrionalis WGS genome.</title>
        <authorList>
            <person name="Nygaard S."/>
            <person name="Hu H."/>
            <person name="Boomsma J."/>
            <person name="Zhang G."/>
        </authorList>
    </citation>
    <scope>NUCLEOTIDE SEQUENCE [LARGE SCALE GENOMIC DNA]</scope>
    <source>
        <strain evidence="1">Tsep2-gDNA-1</strain>
        <tissue evidence="1">Whole body</tissue>
    </source>
</reference>
<dbReference type="AlphaFoldDB" id="A0A151K3N3"/>
<dbReference type="STRING" id="34720.A0A151K3N3"/>
<dbReference type="Proteomes" id="UP000078541">
    <property type="component" value="Unassembled WGS sequence"/>
</dbReference>
<gene>
    <name evidence="1" type="ORF">ALC56_03611</name>
</gene>
<protein>
    <submittedName>
        <fullName evidence="1">Uncharacterized protein</fullName>
    </submittedName>
</protein>
<organism evidence="1 2">
    <name type="scientific">Trachymyrmex septentrionalis</name>
    <dbReference type="NCBI Taxonomy" id="34720"/>
    <lineage>
        <taxon>Eukaryota</taxon>
        <taxon>Metazoa</taxon>
        <taxon>Ecdysozoa</taxon>
        <taxon>Arthropoda</taxon>
        <taxon>Hexapoda</taxon>
        <taxon>Insecta</taxon>
        <taxon>Pterygota</taxon>
        <taxon>Neoptera</taxon>
        <taxon>Endopterygota</taxon>
        <taxon>Hymenoptera</taxon>
        <taxon>Apocrita</taxon>
        <taxon>Aculeata</taxon>
        <taxon>Formicoidea</taxon>
        <taxon>Formicidae</taxon>
        <taxon>Myrmicinae</taxon>
        <taxon>Trachymyrmex</taxon>
    </lineage>
</organism>
<comment type="caution">
    <text evidence="1">The sequence shown here is derived from an EMBL/GenBank/DDBJ whole genome shotgun (WGS) entry which is preliminary data.</text>
</comment>
<dbReference type="InterPro" id="IPR005312">
    <property type="entry name" value="DUF1759"/>
</dbReference>
<sequence length="111" mass="13097">MFSVNQQSQYQASLKNAYFQLISRYETVIEQFNQNAVPISSRSNNNHTGNMRERETRVRLPKIDLAVFSGSYEYSYQDIFKKLIHLNENLTKIEKFHYLRSSLKDKAAEII</sequence>